<comment type="caution">
    <text evidence="3">The sequence shown here is derived from an EMBL/GenBank/DDBJ whole genome shotgun (WGS) entry which is preliminary data.</text>
</comment>
<gene>
    <name evidence="3" type="ORF">ADK38_13065</name>
</gene>
<dbReference type="InterPro" id="IPR002347">
    <property type="entry name" value="SDR_fam"/>
</dbReference>
<organism evidence="3 4">
    <name type="scientific">Streptomyces varsoviensis</name>
    <dbReference type="NCBI Taxonomy" id="67373"/>
    <lineage>
        <taxon>Bacteria</taxon>
        <taxon>Bacillati</taxon>
        <taxon>Actinomycetota</taxon>
        <taxon>Actinomycetes</taxon>
        <taxon>Kitasatosporales</taxon>
        <taxon>Streptomycetaceae</taxon>
        <taxon>Streptomyces</taxon>
    </lineage>
</organism>
<dbReference type="PANTHER" id="PTHR24321">
    <property type="entry name" value="DEHYDROGENASES, SHORT CHAIN"/>
    <property type="match status" value="1"/>
</dbReference>
<name>A0ABR5J8F5_9ACTN</name>
<dbReference type="RefSeq" id="WP_030877139.1">
    <property type="nucleotide sequence ID" value="NZ_JBIRHZ010000008.1"/>
</dbReference>
<sequence>MSGFEGKAGLVTGAGSGIGRASAIAFARRGAAVGVLDLDVGAAEETVALIEAAGGTARAIAADIGDEESVRAGVAAVVAAFGGLDFAVNNAGLQSTGRELTDMALEEWEHVLRTNLTGTFLCLRAELPELRGRGGGAIVNIASNGGLYAIPHAPAYVAGKHGVVGLTKVAAVDYAPDNIRVNAVCPALTRTAMYESVAAGTDLTARQEAVTPLGRLADPEEVAAAAVWLCSPEASYVTGTALSVDGGRRA</sequence>
<dbReference type="Pfam" id="PF13561">
    <property type="entry name" value="adh_short_C2"/>
    <property type="match status" value="1"/>
</dbReference>
<dbReference type="PRINTS" id="PR00080">
    <property type="entry name" value="SDRFAMILY"/>
</dbReference>
<dbReference type="InterPro" id="IPR036291">
    <property type="entry name" value="NAD(P)-bd_dom_sf"/>
</dbReference>
<keyword evidence="2" id="KW-0560">Oxidoreductase</keyword>
<evidence type="ECO:0000313" key="4">
    <source>
        <dbReference type="Proteomes" id="UP000037020"/>
    </source>
</evidence>
<dbReference type="PRINTS" id="PR00081">
    <property type="entry name" value="GDHRDH"/>
</dbReference>
<evidence type="ECO:0000256" key="1">
    <source>
        <dbReference type="ARBA" id="ARBA00006484"/>
    </source>
</evidence>
<protein>
    <submittedName>
        <fullName evidence="3">2-hydroxycyclohexanecarboxyl-CoA dehydrogenase</fullName>
    </submittedName>
</protein>
<dbReference type="InterPro" id="IPR020904">
    <property type="entry name" value="Sc_DH/Rdtase_CS"/>
</dbReference>
<dbReference type="Proteomes" id="UP000037020">
    <property type="component" value="Unassembled WGS sequence"/>
</dbReference>
<dbReference type="PANTHER" id="PTHR24321:SF8">
    <property type="entry name" value="ESTRADIOL 17-BETA-DEHYDROGENASE 8-RELATED"/>
    <property type="match status" value="1"/>
</dbReference>
<comment type="similarity">
    <text evidence="1">Belongs to the short-chain dehydrogenases/reductases (SDR) family.</text>
</comment>
<dbReference type="Gene3D" id="3.40.50.720">
    <property type="entry name" value="NAD(P)-binding Rossmann-like Domain"/>
    <property type="match status" value="1"/>
</dbReference>
<reference evidence="3 4" key="1">
    <citation type="submission" date="2015-07" db="EMBL/GenBank/DDBJ databases">
        <authorList>
            <person name="Ju K.-S."/>
            <person name="Doroghazi J.R."/>
            <person name="Metcalf W.W."/>
        </authorList>
    </citation>
    <scope>NUCLEOTIDE SEQUENCE [LARGE SCALE GENOMIC DNA]</scope>
    <source>
        <strain evidence="3 4">NRRL B-3589</strain>
    </source>
</reference>
<dbReference type="EMBL" id="LGUT01001098">
    <property type="protein sequence ID" value="KOG89652.1"/>
    <property type="molecule type" value="Genomic_DNA"/>
</dbReference>
<accession>A0ABR5J8F5</accession>
<evidence type="ECO:0000313" key="3">
    <source>
        <dbReference type="EMBL" id="KOG89652.1"/>
    </source>
</evidence>
<dbReference type="SUPFAM" id="SSF51735">
    <property type="entry name" value="NAD(P)-binding Rossmann-fold domains"/>
    <property type="match status" value="1"/>
</dbReference>
<keyword evidence="4" id="KW-1185">Reference proteome</keyword>
<dbReference type="PROSITE" id="PS00061">
    <property type="entry name" value="ADH_SHORT"/>
    <property type="match status" value="1"/>
</dbReference>
<proteinExistence type="inferred from homology"/>
<dbReference type="CDD" id="cd05233">
    <property type="entry name" value="SDR_c"/>
    <property type="match status" value="1"/>
</dbReference>
<dbReference type="NCBIfam" id="NF005559">
    <property type="entry name" value="PRK07231.1"/>
    <property type="match status" value="1"/>
</dbReference>
<evidence type="ECO:0000256" key="2">
    <source>
        <dbReference type="ARBA" id="ARBA00023002"/>
    </source>
</evidence>